<protein>
    <submittedName>
        <fullName evidence="2">Uncharacterized protein</fullName>
    </submittedName>
</protein>
<evidence type="ECO:0000313" key="1">
    <source>
        <dbReference type="Proteomes" id="UP000887579"/>
    </source>
</evidence>
<sequence length="250" mass="27543">MLVSKQRRRRGLPPLPIIGQLFDALLDAEDQITGNNGTAATSTKTSGAENKSEEIPRPVAVLKNDIGDFMAYPEESSTATAVLQPHPILKARTFGGESVMFPPPPEQPEDKRLPGAGMTSTYLMPKQIPESPVSPLSSTSPQSVAFPVFEQQLQQQQSQKPMMNEEVINVPAPTPIPPADNTPSTEPDSKDSKDSQDPQKKKKKNKKKKKSKSKNKDSKDKKRWSKHKHHDKKKKEATIVDSNGNIPPIL</sequence>
<proteinExistence type="predicted"/>
<accession>A0AC34F1Y9</accession>
<evidence type="ECO:0000313" key="2">
    <source>
        <dbReference type="WBParaSite" id="ES5_v2.g10807.t1"/>
    </source>
</evidence>
<dbReference type="Proteomes" id="UP000887579">
    <property type="component" value="Unplaced"/>
</dbReference>
<name>A0AC34F1Y9_9BILA</name>
<dbReference type="WBParaSite" id="ES5_v2.g10807.t1">
    <property type="protein sequence ID" value="ES5_v2.g10807.t1"/>
    <property type="gene ID" value="ES5_v2.g10807"/>
</dbReference>
<reference evidence="2" key="1">
    <citation type="submission" date="2022-11" db="UniProtKB">
        <authorList>
            <consortium name="WormBaseParasite"/>
        </authorList>
    </citation>
    <scope>IDENTIFICATION</scope>
</reference>
<organism evidence="1 2">
    <name type="scientific">Panagrolaimus sp. ES5</name>
    <dbReference type="NCBI Taxonomy" id="591445"/>
    <lineage>
        <taxon>Eukaryota</taxon>
        <taxon>Metazoa</taxon>
        <taxon>Ecdysozoa</taxon>
        <taxon>Nematoda</taxon>
        <taxon>Chromadorea</taxon>
        <taxon>Rhabditida</taxon>
        <taxon>Tylenchina</taxon>
        <taxon>Panagrolaimomorpha</taxon>
        <taxon>Panagrolaimoidea</taxon>
        <taxon>Panagrolaimidae</taxon>
        <taxon>Panagrolaimus</taxon>
    </lineage>
</organism>